<proteinExistence type="predicted"/>
<feature type="domain" description="ABC transporter" evidence="3">
    <location>
        <begin position="2"/>
        <end position="210"/>
    </location>
</feature>
<dbReference type="GO" id="GO:0016887">
    <property type="term" value="F:ATP hydrolysis activity"/>
    <property type="evidence" value="ECO:0007669"/>
    <property type="project" value="InterPro"/>
</dbReference>
<dbReference type="SUPFAM" id="SSF52540">
    <property type="entry name" value="P-loop containing nucleoside triphosphate hydrolases"/>
    <property type="match status" value="1"/>
</dbReference>
<dbReference type="PROSITE" id="PS50893">
    <property type="entry name" value="ABC_TRANSPORTER_2"/>
    <property type="match status" value="1"/>
</dbReference>
<name>A0AAU7DTQ3_9MICO</name>
<dbReference type="EMBL" id="CP146203">
    <property type="protein sequence ID" value="XBH20709.1"/>
    <property type="molecule type" value="Genomic_DNA"/>
</dbReference>
<dbReference type="InterPro" id="IPR003593">
    <property type="entry name" value="AAA+_ATPase"/>
</dbReference>
<dbReference type="InterPro" id="IPR027417">
    <property type="entry name" value="P-loop_NTPase"/>
</dbReference>
<accession>A0AAU7DTQ3</accession>
<protein>
    <submittedName>
        <fullName evidence="4">ATP-binding cassette domain-containing protein</fullName>
    </submittedName>
</protein>
<dbReference type="PROSITE" id="PS00211">
    <property type="entry name" value="ABC_TRANSPORTER_1"/>
    <property type="match status" value="1"/>
</dbReference>
<dbReference type="InterPro" id="IPR017871">
    <property type="entry name" value="ABC_transporter-like_CS"/>
</dbReference>
<dbReference type="Gene3D" id="3.40.50.300">
    <property type="entry name" value="P-loop containing nucleotide triphosphate hydrolases"/>
    <property type="match status" value="1"/>
</dbReference>
<gene>
    <name evidence="4" type="ORF">V5R04_10775</name>
</gene>
<dbReference type="GO" id="GO:0005524">
    <property type="term" value="F:ATP binding"/>
    <property type="evidence" value="ECO:0007669"/>
    <property type="project" value="UniProtKB-KW"/>
</dbReference>
<organism evidence="4">
    <name type="scientific">Jonesiaceae bacterium BS-20</name>
    <dbReference type="NCBI Taxonomy" id="3120821"/>
    <lineage>
        <taxon>Bacteria</taxon>
        <taxon>Bacillati</taxon>
        <taxon>Actinomycetota</taxon>
        <taxon>Actinomycetes</taxon>
        <taxon>Micrococcales</taxon>
        <taxon>Jonesiaceae</taxon>
    </lineage>
</organism>
<dbReference type="GO" id="GO:0005886">
    <property type="term" value="C:plasma membrane"/>
    <property type="evidence" value="ECO:0007669"/>
    <property type="project" value="TreeGrafter"/>
</dbReference>
<dbReference type="Pfam" id="PF00005">
    <property type="entry name" value="ABC_tran"/>
    <property type="match status" value="1"/>
</dbReference>
<reference evidence="4" key="1">
    <citation type="submission" date="2024-02" db="EMBL/GenBank/DDBJ databases">
        <title>Tomenella chthoni gen. nov. sp. nov., a member of the family Jonesiaceae isolated from bat guano.</title>
        <authorList>
            <person name="Miller S.L."/>
            <person name="King J."/>
            <person name="Sankaranarayanan K."/>
            <person name="Lawson P.A."/>
        </authorList>
    </citation>
    <scope>NUCLEOTIDE SEQUENCE</scope>
    <source>
        <strain evidence="4">BS-20</strain>
    </source>
</reference>
<dbReference type="PANTHER" id="PTHR24220">
    <property type="entry name" value="IMPORT ATP-BINDING PROTEIN"/>
    <property type="match status" value="1"/>
</dbReference>
<dbReference type="SMART" id="SM00382">
    <property type="entry name" value="AAA"/>
    <property type="match status" value="1"/>
</dbReference>
<evidence type="ECO:0000313" key="4">
    <source>
        <dbReference type="EMBL" id="XBH20709.1"/>
    </source>
</evidence>
<dbReference type="GO" id="GO:0022857">
    <property type="term" value="F:transmembrane transporter activity"/>
    <property type="evidence" value="ECO:0007669"/>
    <property type="project" value="TreeGrafter"/>
</dbReference>
<keyword evidence="2 4" id="KW-0067">ATP-binding</keyword>
<evidence type="ECO:0000256" key="1">
    <source>
        <dbReference type="ARBA" id="ARBA00022741"/>
    </source>
</evidence>
<evidence type="ECO:0000256" key="2">
    <source>
        <dbReference type="ARBA" id="ARBA00022840"/>
    </source>
</evidence>
<evidence type="ECO:0000259" key="3">
    <source>
        <dbReference type="PROSITE" id="PS50893"/>
    </source>
</evidence>
<dbReference type="InterPro" id="IPR015854">
    <property type="entry name" value="ABC_transpr_LolD-like"/>
</dbReference>
<dbReference type="InterPro" id="IPR003439">
    <property type="entry name" value="ABC_transporter-like_ATP-bd"/>
</dbReference>
<dbReference type="AlphaFoldDB" id="A0AAU7DTQ3"/>
<keyword evidence="1" id="KW-0547">Nucleotide-binding</keyword>
<sequence>MLAAHDITFQYPGGRPVLTQWTQEFLPGTTTALTGPSGKGKSTALYLLGLLLTPTSGAVLLDGQELSGHNDRTRSWLRAHRFGFVFQNAELDQSRTLASNILESCHYRGEDPASRRQEAQTLMEQFGVDLPANRRPGQISGGQAQRIALCRALVGDPLVVLADEPTGNLDAESAQAVIAGLKAHAAKGRVVIISTHSAEVVAQCDRQVHL</sequence>